<dbReference type="InterPro" id="IPR015931">
    <property type="entry name" value="Acnase/IPM_dHydase_lsu_aba_1/3"/>
</dbReference>
<comment type="caution">
    <text evidence="2">The sequence shown here is derived from an EMBL/GenBank/DDBJ whole genome shotgun (WGS) entry which is preliminary data.</text>
</comment>
<organism evidence="2 3">
    <name type="scientific">Apodemus speciosus</name>
    <name type="common">Large Japanese field mouse</name>
    <dbReference type="NCBI Taxonomy" id="105296"/>
    <lineage>
        <taxon>Eukaryota</taxon>
        <taxon>Metazoa</taxon>
        <taxon>Chordata</taxon>
        <taxon>Craniata</taxon>
        <taxon>Vertebrata</taxon>
        <taxon>Euteleostomi</taxon>
        <taxon>Mammalia</taxon>
        <taxon>Eutheria</taxon>
        <taxon>Euarchontoglires</taxon>
        <taxon>Glires</taxon>
        <taxon>Rodentia</taxon>
        <taxon>Myomorpha</taxon>
        <taxon>Muroidea</taxon>
        <taxon>Muridae</taxon>
        <taxon>Murinae</taxon>
        <taxon>Apodemus</taxon>
    </lineage>
</organism>
<gene>
    <name evidence="2" type="ORF">APTSU1_000361400</name>
</gene>
<evidence type="ECO:0000256" key="1">
    <source>
        <dbReference type="ARBA" id="ARBA00023004"/>
    </source>
</evidence>
<dbReference type="PANTHER" id="PTHR11670">
    <property type="entry name" value="ACONITASE/IRON-RESPONSIVE ELEMENT FAMILY MEMBER"/>
    <property type="match status" value="1"/>
</dbReference>
<dbReference type="InterPro" id="IPR036008">
    <property type="entry name" value="Aconitase_4Fe-4S_dom"/>
</dbReference>
<accession>A0ABQ0EMU3</accession>
<keyword evidence="3" id="KW-1185">Reference proteome</keyword>
<dbReference type="Gene3D" id="3.30.499.10">
    <property type="entry name" value="Aconitase, domain 3"/>
    <property type="match status" value="1"/>
</dbReference>
<name>A0ABQ0EMU3_APOSI</name>
<dbReference type="InterPro" id="IPR006249">
    <property type="entry name" value="Aconitase/IRP2"/>
</dbReference>
<sequence length="58" mass="6910">MRRLPFSIRVLLEAAVRNCDEFLVKKNDIENILNWNVMQHQNVEVPFKPARVILQDFT</sequence>
<evidence type="ECO:0000313" key="2">
    <source>
        <dbReference type="EMBL" id="GAB1288384.1"/>
    </source>
</evidence>
<dbReference type="Proteomes" id="UP001623349">
    <property type="component" value="Unassembled WGS sequence"/>
</dbReference>
<keyword evidence="1" id="KW-0408">Iron</keyword>
<protein>
    <submittedName>
        <fullName evidence="2">Cytoplasmic aconitate hydratase</fullName>
    </submittedName>
</protein>
<dbReference type="SUPFAM" id="SSF53732">
    <property type="entry name" value="Aconitase iron-sulfur domain"/>
    <property type="match status" value="1"/>
</dbReference>
<evidence type="ECO:0000313" key="3">
    <source>
        <dbReference type="Proteomes" id="UP001623349"/>
    </source>
</evidence>
<dbReference type="EMBL" id="BAAFST010000004">
    <property type="protein sequence ID" value="GAB1288384.1"/>
    <property type="molecule type" value="Genomic_DNA"/>
</dbReference>
<proteinExistence type="predicted"/>
<reference evidence="2 3" key="1">
    <citation type="submission" date="2024-08" db="EMBL/GenBank/DDBJ databases">
        <title>The draft genome of Apodemus speciosus.</title>
        <authorList>
            <person name="Nabeshima K."/>
            <person name="Suzuki S."/>
            <person name="Onuma M."/>
        </authorList>
    </citation>
    <scope>NUCLEOTIDE SEQUENCE [LARGE SCALE GENOMIC DNA]</scope>
    <source>
        <strain evidence="2">IB14-021</strain>
    </source>
</reference>